<protein>
    <submittedName>
        <fullName evidence="1">Uncharacterized protein</fullName>
    </submittedName>
</protein>
<gene>
    <name evidence="1" type="ORF">LCGC14_0342780</name>
</gene>
<name>A0A0F9TDE5_9ZZZZ</name>
<organism evidence="1">
    <name type="scientific">marine sediment metagenome</name>
    <dbReference type="NCBI Taxonomy" id="412755"/>
    <lineage>
        <taxon>unclassified sequences</taxon>
        <taxon>metagenomes</taxon>
        <taxon>ecological metagenomes</taxon>
    </lineage>
</organism>
<comment type="caution">
    <text evidence="1">The sequence shown here is derived from an EMBL/GenBank/DDBJ whole genome shotgun (WGS) entry which is preliminary data.</text>
</comment>
<dbReference type="AlphaFoldDB" id="A0A0F9TDE5"/>
<sequence>MKVSELKKLSHRNWNEIKVYDSICVINSGYKHDSGYAVMYIIGMISGTFIEIAASCDDIRWSFPNHMRKGDLQNDMFYQSGVLHYHSNRYNFEVGHSSSTVDVKLIHKPCKSYPSNKARSR</sequence>
<accession>A0A0F9TDE5</accession>
<evidence type="ECO:0000313" key="1">
    <source>
        <dbReference type="EMBL" id="KKN79260.1"/>
    </source>
</evidence>
<reference evidence="1" key="1">
    <citation type="journal article" date="2015" name="Nature">
        <title>Complex archaea that bridge the gap between prokaryotes and eukaryotes.</title>
        <authorList>
            <person name="Spang A."/>
            <person name="Saw J.H."/>
            <person name="Jorgensen S.L."/>
            <person name="Zaremba-Niedzwiedzka K."/>
            <person name="Martijn J."/>
            <person name="Lind A.E."/>
            <person name="van Eijk R."/>
            <person name="Schleper C."/>
            <person name="Guy L."/>
            <person name="Ettema T.J."/>
        </authorList>
    </citation>
    <scope>NUCLEOTIDE SEQUENCE</scope>
</reference>
<dbReference type="EMBL" id="LAZR01000251">
    <property type="protein sequence ID" value="KKN79260.1"/>
    <property type="molecule type" value="Genomic_DNA"/>
</dbReference>
<proteinExistence type="predicted"/>